<dbReference type="AlphaFoldDB" id="A0AAD5TZX0"/>
<dbReference type="Proteomes" id="UP001211065">
    <property type="component" value="Unassembled WGS sequence"/>
</dbReference>
<protein>
    <submittedName>
        <fullName evidence="1">Uncharacterized protein</fullName>
    </submittedName>
</protein>
<accession>A0AAD5TZX0</accession>
<gene>
    <name evidence="1" type="ORF">HK099_007563</name>
</gene>
<keyword evidence="2" id="KW-1185">Reference proteome</keyword>
<reference evidence="1" key="1">
    <citation type="submission" date="2020-05" db="EMBL/GenBank/DDBJ databases">
        <title>Phylogenomic resolution of chytrid fungi.</title>
        <authorList>
            <person name="Stajich J.E."/>
            <person name="Amses K."/>
            <person name="Simmons R."/>
            <person name="Seto K."/>
            <person name="Myers J."/>
            <person name="Bonds A."/>
            <person name="Quandt C.A."/>
            <person name="Barry K."/>
            <person name="Liu P."/>
            <person name="Grigoriev I."/>
            <person name="Longcore J.E."/>
            <person name="James T.Y."/>
        </authorList>
    </citation>
    <scope>NUCLEOTIDE SEQUENCE</scope>
    <source>
        <strain evidence="1">JEL0476</strain>
    </source>
</reference>
<sequence length="129" mass="15120">MSGKDLIYRLYLTLNILISKINHVKKKTIFGKELEQKIFKNIGQESTSERQIDEEKCKYLTSATKTSNNLNFNIQNLLLGKFNFFNYGLNDNETCSRSVFSLFKTNSNFNEEVEFLLEFEESYVYLPSN</sequence>
<evidence type="ECO:0000313" key="1">
    <source>
        <dbReference type="EMBL" id="KAJ3213109.1"/>
    </source>
</evidence>
<dbReference type="EMBL" id="JADGJW010000744">
    <property type="protein sequence ID" value="KAJ3213109.1"/>
    <property type="molecule type" value="Genomic_DNA"/>
</dbReference>
<proteinExistence type="predicted"/>
<name>A0AAD5TZX0_9FUNG</name>
<evidence type="ECO:0000313" key="2">
    <source>
        <dbReference type="Proteomes" id="UP001211065"/>
    </source>
</evidence>
<organism evidence="1 2">
    <name type="scientific">Clydaea vesicula</name>
    <dbReference type="NCBI Taxonomy" id="447962"/>
    <lineage>
        <taxon>Eukaryota</taxon>
        <taxon>Fungi</taxon>
        <taxon>Fungi incertae sedis</taxon>
        <taxon>Chytridiomycota</taxon>
        <taxon>Chytridiomycota incertae sedis</taxon>
        <taxon>Chytridiomycetes</taxon>
        <taxon>Lobulomycetales</taxon>
        <taxon>Lobulomycetaceae</taxon>
        <taxon>Clydaea</taxon>
    </lineage>
</organism>
<comment type="caution">
    <text evidence="1">The sequence shown here is derived from an EMBL/GenBank/DDBJ whole genome shotgun (WGS) entry which is preliminary data.</text>
</comment>